<evidence type="ECO:0000313" key="1">
    <source>
        <dbReference type="EMBL" id="CAK0910848.1"/>
    </source>
</evidence>
<protein>
    <submittedName>
        <fullName evidence="1">Uncharacterized protein</fullName>
    </submittedName>
</protein>
<feature type="non-terminal residue" evidence="1">
    <location>
        <position position="1"/>
    </location>
</feature>
<name>A0ABN9YGZ4_9DINO</name>
<organism evidence="1 2">
    <name type="scientific">Prorocentrum cordatum</name>
    <dbReference type="NCBI Taxonomy" id="2364126"/>
    <lineage>
        <taxon>Eukaryota</taxon>
        <taxon>Sar</taxon>
        <taxon>Alveolata</taxon>
        <taxon>Dinophyceae</taxon>
        <taxon>Prorocentrales</taxon>
        <taxon>Prorocentraceae</taxon>
        <taxon>Prorocentrum</taxon>
    </lineage>
</organism>
<accession>A0ABN9YGZ4</accession>
<proteinExistence type="predicted"/>
<dbReference type="Proteomes" id="UP001189429">
    <property type="component" value="Unassembled WGS sequence"/>
</dbReference>
<feature type="non-terminal residue" evidence="1">
    <location>
        <position position="65"/>
    </location>
</feature>
<dbReference type="EMBL" id="CAUYUJ010022473">
    <property type="protein sequence ID" value="CAK0910848.1"/>
    <property type="molecule type" value="Genomic_DNA"/>
</dbReference>
<keyword evidence="2" id="KW-1185">Reference proteome</keyword>
<comment type="caution">
    <text evidence="1">The sequence shown here is derived from an EMBL/GenBank/DDBJ whole genome shotgun (WGS) entry which is preliminary data.</text>
</comment>
<gene>
    <name evidence="1" type="ORF">PCOR1329_LOCUS84905</name>
</gene>
<sequence>AGEKKKAAVAIRQAHKPRSQVCQWTAGDYSEEQMRGEALDMVSRPRMREITEATVKARGEELLRD</sequence>
<reference evidence="1" key="1">
    <citation type="submission" date="2023-10" db="EMBL/GenBank/DDBJ databases">
        <authorList>
            <person name="Chen Y."/>
            <person name="Shah S."/>
            <person name="Dougan E. K."/>
            <person name="Thang M."/>
            <person name="Chan C."/>
        </authorList>
    </citation>
    <scope>NUCLEOTIDE SEQUENCE [LARGE SCALE GENOMIC DNA]</scope>
</reference>
<evidence type="ECO:0000313" key="2">
    <source>
        <dbReference type="Proteomes" id="UP001189429"/>
    </source>
</evidence>